<feature type="domain" description="Thioredoxin" evidence="13">
    <location>
        <begin position="1199"/>
        <end position="1335"/>
    </location>
</feature>
<keyword evidence="8 10" id="KW-1133">Transmembrane helix</keyword>
<dbReference type="PROSITE" id="PS50076">
    <property type="entry name" value="DNAJ_2"/>
    <property type="match status" value="1"/>
</dbReference>
<dbReference type="InterPro" id="IPR036869">
    <property type="entry name" value="J_dom_sf"/>
</dbReference>
<evidence type="ECO:0000259" key="11">
    <source>
        <dbReference type="PROSITE" id="PS50076"/>
    </source>
</evidence>
<dbReference type="SUPFAM" id="SSF52833">
    <property type="entry name" value="Thioredoxin-like"/>
    <property type="match status" value="2"/>
</dbReference>
<protein>
    <recommendedName>
        <fullName evidence="3">DnaJ homolog subfamily C member 10</fullName>
    </recommendedName>
</protein>
<comment type="subcellular location">
    <subcellularLocation>
        <location evidence="1">Membrane</location>
        <topology evidence="1">Multi-pass membrane protein</topology>
    </subcellularLocation>
</comment>
<feature type="transmembrane region" description="Helical" evidence="10">
    <location>
        <begin position="479"/>
        <end position="503"/>
    </location>
</feature>
<dbReference type="InterPro" id="IPR017871">
    <property type="entry name" value="ABC_transporter-like_CS"/>
</dbReference>
<evidence type="ECO:0000256" key="4">
    <source>
        <dbReference type="ARBA" id="ARBA00022448"/>
    </source>
</evidence>
<feature type="transmembrane region" description="Helical" evidence="10">
    <location>
        <begin position="445"/>
        <end position="467"/>
    </location>
</feature>
<feature type="transmembrane region" description="Helical" evidence="10">
    <location>
        <begin position="509"/>
        <end position="532"/>
    </location>
</feature>
<evidence type="ECO:0000313" key="15">
    <source>
        <dbReference type="RefSeq" id="XP_026500691.2"/>
    </source>
</evidence>
<keyword evidence="5 10" id="KW-0812">Transmembrane</keyword>
<dbReference type="InterPro" id="IPR013525">
    <property type="entry name" value="ABC2_TM"/>
</dbReference>
<dbReference type="InterPro" id="IPR013766">
    <property type="entry name" value="Thioredoxin_domain"/>
</dbReference>
<evidence type="ECO:0000256" key="10">
    <source>
        <dbReference type="SAM" id="Phobius"/>
    </source>
</evidence>
<dbReference type="PANTHER" id="PTHR48041:SF32">
    <property type="entry name" value="PROTEIN WHITE-LIKE PROTEIN"/>
    <property type="match status" value="1"/>
</dbReference>
<organism evidence="14 15">
    <name type="scientific">Vanessa tameamea</name>
    <name type="common">Kamehameha butterfly</name>
    <dbReference type="NCBI Taxonomy" id="334116"/>
    <lineage>
        <taxon>Eukaryota</taxon>
        <taxon>Metazoa</taxon>
        <taxon>Ecdysozoa</taxon>
        <taxon>Arthropoda</taxon>
        <taxon>Hexapoda</taxon>
        <taxon>Insecta</taxon>
        <taxon>Pterygota</taxon>
        <taxon>Neoptera</taxon>
        <taxon>Endopterygota</taxon>
        <taxon>Lepidoptera</taxon>
        <taxon>Glossata</taxon>
        <taxon>Ditrysia</taxon>
        <taxon>Papilionoidea</taxon>
        <taxon>Nymphalidae</taxon>
        <taxon>Nymphalinae</taxon>
        <taxon>Vanessa</taxon>
    </lineage>
</organism>
<evidence type="ECO:0000256" key="9">
    <source>
        <dbReference type="ARBA" id="ARBA00023136"/>
    </source>
</evidence>
<dbReference type="GO" id="GO:0005524">
    <property type="term" value="F:ATP binding"/>
    <property type="evidence" value="ECO:0007669"/>
    <property type="project" value="UniProtKB-KW"/>
</dbReference>
<dbReference type="Pfam" id="PF01061">
    <property type="entry name" value="ABC2_membrane"/>
    <property type="match status" value="1"/>
</dbReference>
<dbReference type="InterPro" id="IPR003439">
    <property type="entry name" value="ABC_transporter-like_ATP-bd"/>
</dbReference>
<dbReference type="PROSITE" id="PS50893">
    <property type="entry name" value="ABC_TRANSPORTER_2"/>
    <property type="match status" value="1"/>
</dbReference>
<keyword evidence="6" id="KW-0547">Nucleotide-binding</keyword>
<feature type="transmembrane region" description="Helical" evidence="10">
    <location>
        <begin position="403"/>
        <end position="425"/>
    </location>
</feature>
<dbReference type="Pfam" id="PF00005">
    <property type="entry name" value="ABC_tran"/>
    <property type="match status" value="1"/>
</dbReference>
<dbReference type="InterPro" id="IPR017937">
    <property type="entry name" value="Thioredoxin_CS"/>
</dbReference>
<gene>
    <name evidence="15" type="primary">LOC113404128</name>
</gene>
<feature type="domain" description="Thioredoxin" evidence="13">
    <location>
        <begin position="615"/>
        <end position="800"/>
    </location>
</feature>
<dbReference type="InterPro" id="IPR036249">
    <property type="entry name" value="Thioredoxin-like_sf"/>
</dbReference>
<accession>A0A8B8IXV8</accession>
<keyword evidence="9 10" id="KW-0472">Membrane</keyword>
<keyword evidence="14" id="KW-1185">Reference proteome</keyword>
<sequence>MASALALLQGLGQKVRGKEHNECRTLQINVPAPVNVDIGFNDITMEVSTGLLTKKKKTILTNVSGHFKSGQLTAIMGPSGAGKTTLLNALTGFSVEGVKGKIRAGDSICELGRNEKYQDLKEYRKKSCYILQDDRLNPLFTVGELMKFAADLKLGNCLNAKLKDSVINDVLETLGLTGTENTRCCNLSGGQRKRLSIAVELIDNPPVIFLDEPTTGLDSTTSAHCMKMLKELALSGRTIVFTIHQPPASLYKMFDQVYILAEGKCIYDGPSEDTVPYLASLGLQCPKYHNPADYILEIANGEYGKFNEFLAAKICSHHYFDEKPFIESPKMPPKFSCGKLTIVVNNPPELYKFNVLFKRCLIQLYRDWTVTHLKILLHIALGILMGIFYQYMGNDASKTFSNLGYLIISASYLCYTSMMPGVLKFPDELPVLKKESFNNWYNLRTYYAATLVTSIPLQISFSIVYSAPSYLLSGQPTELWRFAMFVLVLANVTLLADAIGNLIGTCVQAINGTFFGAITTCAMIVFAGFLVLTSHMSPLMQYLSFISFLKYVFEALALSVYAYNRAPLDCPESELYCHMKLKFILVLLILTKSAMTDVSYYELLGVAKGASTQEIKQAYKKLAVKLHPDKNSDKGEQKKFLEITEAYETLKDPQKRHKYDLYGSQQSYTRKYDYHSQSEYNDLYFNGLYHEDPFVKTLSADGFYSYLGEGLCFINFYSPFCPPCQNLAKHWKNLAKVYERIINVGAVNCKYYNSFCYNNMRIGSYPTLLFYPNGKTGNYLRYNGAHTFDALEDFIIKFVRSRVHVGTITQVLNTDKPILYVLNEDNIGKNAILRIAYHLNGLATVVIAENIRQRISNNPETVIVFKYNKNHKEISSMDEKEIIQEVVEMLPKIEEIGLKTLQKIRNNLRNGHYTPWVLYFTTQEDDNILLLHQMQMALPEMNFGVLDCSALEELCRSLQWERAAGWALLKAGGAFQRVRGAAPAALRRAAHARALHSLSVSELQRVLAAEMGIWVLLIAPYEVSWEHLEEPFTQASFELLDSGISFGIMSCTSTTDKYCREVAQDEPVILVQNGTNRFRYVGDSNKDEIIEFIELLIETSDMELSAQEARTLEGGGAGGAGRAGRVCACALLPARCGPACDRIRHEWRLVAKRLRPLDYVKVGIIDCGVLQLSICNIIRSPVAKVYPLDPNSHINTISLQHQTQAPYILDWALDYIYDKVAKLNWQSFTKNVIAEELYPSSTKKPWLIYFHSPRCYHCYVMYPDFVIAAFHLENSLQFGKVNCITERNICQHEHIQSYPTIKLYLNRDQHRATRVVTFQPKDYARLIEEIKPHLTRYNEIPGINNIEIKSHINFRDEL</sequence>
<keyword evidence="7" id="KW-0067">ATP-binding</keyword>
<dbReference type="CDD" id="cd06257">
    <property type="entry name" value="DnaJ"/>
    <property type="match status" value="1"/>
</dbReference>
<evidence type="ECO:0000256" key="7">
    <source>
        <dbReference type="ARBA" id="ARBA00022840"/>
    </source>
</evidence>
<evidence type="ECO:0000256" key="1">
    <source>
        <dbReference type="ARBA" id="ARBA00004141"/>
    </source>
</evidence>
<dbReference type="Pfam" id="PF00085">
    <property type="entry name" value="Thioredoxin"/>
    <property type="match status" value="2"/>
</dbReference>
<dbReference type="PROSITE" id="PS51352">
    <property type="entry name" value="THIOREDOXIN_2"/>
    <property type="match status" value="2"/>
</dbReference>
<dbReference type="InterPro" id="IPR043926">
    <property type="entry name" value="ABCG_dom"/>
</dbReference>
<dbReference type="PRINTS" id="PR00625">
    <property type="entry name" value="JDOMAIN"/>
</dbReference>
<dbReference type="InterPro" id="IPR001623">
    <property type="entry name" value="DnaJ_domain"/>
</dbReference>
<dbReference type="InterPro" id="IPR050352">
    <property type="entry name" value="ABCG_transporters"/>
</dbReference>
<dbReference type="Gene3D" id="3.40.30.10">
    <property type="entry name" value="Glutaredoxin"/>
    <property type="match status" value="2"/>
</dbReference>
<dbReference type="GeneID" id="113404128"/>
<evidence type="ECO:0000256" key="8">
    <source>
        <dbReference type="ARBA" id="ARBA00022989"/>
    </source>
</evidence>
<dbReference type="PROSITE" id="PS00211">
    <property type="entry name" value="ABC_TRANSPORTER_1"/>
    <property type="match status" value="1"/>
</dbReference>
<dbReference type="GO" id="GO:0005886">
    <property type="term" value="C:plasma membrane"/>
    <property type="evidence" value="ECO:0007669"/>
    <property type="project" value="TreeGrafter"/>
</dbReference>
<dbReference type="CDD" id="cd02961">
    <property type="entry name" value="PDI_a_family"/>
    <property type="match status" value="2"/>
</dbReference>
<evidence type="ECO:0000259" key="12">
    <source>
        <dbReference type="PROSITE" id="PS50893"/>
    </source>
</evidence>
<dbReference type="SUPFAM" id="SSF46565">
    <property type="entry name" value="Chaperone J-domain"/>
    <property type="match status" value="1"/>
</dbReference>
<dbReference type="SUPFAM" id="SSF52540">
    <property type="entry name" value="P-loop containing nucleoside triphosphate hydrolases"/>
    <property type="match status" value="1"/>
</dbReference>
<dbReference type="GO" id="GO:0140359">
    <property type="term" value="F:ABC-type transporter activity"/>
    <property type="evidence" value="ECO:0007669"/>
    <property type="project" value="InterPro"/>
</dbReference>
<dbReference type="InterPro" id="IPR003593">
    <property type="entry name" value="AAA+_ATPase"/>
</dbReference>
<evidence type="ECO:0000256" key="2">
    <source>
        <dbReference type="ARBA" id="ARBA00005814"/>
    </source>
</evidence>
<evidence type="ECO:0000256" key="3">
    <source>
        <dbReference type="ARBA" id="ARBA00020920"/>
    </source>
</evidence>
<proteinExistence type="inferred from homology"/>
<dbReference type="SMART" id="SM00271">
    <property type="entry name" value="DnaJ"/>
    <property type="match status" value="1"/>
</dbReference>
<dbReference type="PROSITE" id="PS00194">
    <property type="entry name" value="THIOREDOXIN_1"/>
    <property type="match status" value="1"/>
</dbReference>
<evidence type="ECO:0000256" key="6">
    <source>
        <dbReference type="ARBA" id="ARBA00022741"/>
    </source>
</evidence>
<name>A0A8B8IXV8_VANTA</name>
<dbReference type="InterPro" id="IPR027417">
    <property type="entry name" value="P-loop_NTPase"/>
</dbReference>
<reference evidence="15" key="1">
    <citation type="submission" date="2025-08" db="UniProtKB">
        <authorList>
            <consortium name="RefSeq"/>
        </authorList>
    </citation>
    <scope>IDENTIFICATION</scope>
    <source>
        <tissue evidence="15">Whole body</tissue>
    </source>
</reference>
<dbReference type="CDD" id="cd03213">
    <property type="entry name" value="ABCG_EPDR"/>
    <property type="match status" value="1"/>
</dbReference>
<dbReference type="Gene3D" id="3.40.50.300">
    <property type="entry name" value="P-loop containing nucleotide triphosphate hydrolases"/>
    <property type="match status" value="1"/>
</dbReference>
<keyword evidence="4" id="KW-0813">Transport</keyword>
<dbReference type="RefSeq" id="XP_026500691.2">
    <property type="nucleotide sequence ID" value="XM_026644906.2"/>
</dbReference>
<comment type="similarity">
    <text evidence="2">Belongs to the ABC transporter superfamily. ABCG family. Eye pigment precursor importer (TC 3.A.1.204) subfamily.</text>
</comment>
<dbReference type="Pfam" id="PF19055">
    <property type="entry name" value="ABC2_membrane_7"/>
    <property type="match status" value="1"/>
</dbReference>
<feature type="domain" description="ABC transporter" evidence="12">
    <location>
        <begin position="38"/>
        <end position="287"/>
    </location>
</feature>
<dbReference type="Pfam" id="PF00226">
    <property type="entry name" value="DnaJ"/>
    <property type="match status" value="1"/>
</dbReference>
<feature type="transmembrane region" description="Helical" evidence="10">
    <location>
        <begin position="375"/>
        <end position="391"/>
    </location>
</feature>
<evidence type="ECO:0000259" key="13">
    <source>
        <dbReference type="PROSITE" id="PS51352"/>
    </source>
</evidence>
<dbReference type="Proteomes" id="UP001652626">
    <property type="component" value="Chromosome 10"/>
</dbReference>
<dbReference type="OMA" id="TRKYDYH"/>
<feature type="domain" description="J" evidence="11">
    <location>
        <begin position="599"/>
        <end position="663"/>
    </location>
</feature>
<dbReference type="SMART" id="SM00382">
    <property type="entry name" value="AAA"/>
    <property type="match status" value="1"/>
</dbReference>
<dbReference type="Gene3D" id="1.10.287.110">
    <property type="entry name" value="DnaJ domain"/>
    <property type="match status" value="1"/>
</dbReference>
<evidence type="ECO:0000313" key="14">
    <source>
        <dbReference type="Proteomes" id="UP001652626"/>
    </source>
</evidence>
<dbReference type="GO" id="GO:0016887">
    <property type="term" value="F:ATP hydrolysis activity"/>
    <property type="evidence" value="ECO:0007669"/>
    <property type="project" value="InterPro"/>
</dbReference>
<dbReference type="PANTHER" id="PTHR48041">
    <property type="entry name" value="ABC TRANSPORTER G FAMILY MEMBER 28"/>
    <property type="match status" value="1"/>
</dbReference>
<dbReference type="OrthoDB" id="5810603at2759"/>
<evidence type="ECO:0000256" key="5">
    <source>
        <dbReference type="ARBA" id="ARBA00022692"/>
    </source>
</evidence>